<reference evidence="2" key="1">
    <citation type="submission" date="2018-02" db="EMBL/GenBank/DDBJ databases">
        <title>Genome sequence of Desulfocucumis palustris strain NAW-5.</title>
        <authorList>
            <person name="Watanabe M."/>
            <person name="Kojima H."/>
            <person name="Fukui M."/>
        </authorList>
    </citation>
    <scope>NUCLEOTIDE SEQUENCE [LARGE SCALE GENOMIC DNA]</scope>
    <source>
        <strain evidence="2">NAW-5</strain>
    </source>
</reference>
<gene>
    <name evidence="1" type="ORF">DCCM_4083</name>
</gene>
<comment type="caution">
    <text evidence="1">The sequence shown here is derived from an EMBL/GenBank/DDBJ whole genome shotgun (WGS) entry which is preliminary data.</text>
</comment>
<proteinExistence type="predicted"/>
<name>A0A2L2XFQ3_9FIRM</name>
<sequence>MSVGGVAISVNRVNLAVAPNVWQLPFSISLTGTGVLTKTYGS</sequence>
<protein>
    <submittedName>
        <fullName evidence="1">Uncharacterized protein</fullName>
    </submittedName>
</protein>
<evidence type="ECO:0000313" key="1">
    <source>
        <dbReference type="EMBL" id="GBF34962.1"/>
    </source>
</evidence>
<keyword evidence="2" id="KW-1185">Reference proteome</keyword>
<dbReference type="AlphaFoldDB" id="A0A2L2XFQ3"/>
<organism evidence="1 2">
    <name type="scientific">Desulfocucumis palustris</name>
    <dbReference type="NCBI Taxonomy" id="1898651"/>
    <lineage>
        <taxon>Bacteria</taxon>
        <taxon>Bacillati</taxon>
        <taxon>Bacillota</taxon>
        <taxon>Clostridia</taxon>
        <taxon>Eubacteriales</taxon>
        <taxon>Desulfocucumaceae</taxon>
        <taxon>Desulfocucumis</taxon>
    </lineage>
</organism>
<dbReference type="EMBL" id="BFAV01000155">
    <property type="protein sequence ID" value="GBF34962.1"/>
    <property type="molecule type" value="Genomic_DNA"/>
</dbReference>
<evidence type="ECO:0000313" key="2">
    <source>
        <dbReference type="Proteomes" id="UP000239549"/>
    </source>
</evidence>
<dbReference type="Proteomes" id="UP000239549">
    <property type="component" value="Unassembled WGS sequence"/>
</dbReference>
<accession>A0A2L2XFQ3</accession>